<accession>A0A7Z8DXN2</accession>
<dbReference type="AlphaFoldDB" id="A0A7Z8DXN2"/>
<dbReference type="EMBL" id="SIZV01000028">
    <property type="protein sequence ID" value="TBR49509.1"/>
    <property type="molecule type" value="Genomic_DNA"/>
</dbReference>
<gene>
    <name evidence="1" type="ORF">EYS06_18820</name>
</gene>
<sequence>MFTTSSPRYVVVSKSISKFTITQDVKDKNTDVLISIIYDLINGTTDEVFINNIEKASNECIEKNSFSKKFKACINNIPPEETHPTGNTPNPK</sequence>
<dbReference type="RefSeq" id="WP_131109704.1">
    <property type="nucleotide sequence ID" value="NZ_SIZV01000028.1"/>
</dbReference>
<dbReference type="Proteomes" id="UP000292187">
    <property type="component" value="Unassembled WGS sequence"/>
</dbReference>
<evidence type="ECO:0000313" key="1">
    <source>
        <dbReference type="EMBL" id="TBR49509.1"/>
    </source>
</evidence>
<protein>
    <submittedName>
        <fullName evidence="1">Uncharacterized protein</fullName>
    </submittedName>
</protein>
<organism evidence="1 2">
    <name type="scientific">Escherichia albertii</name>
    <dbReference type="NCBI Taxonomy" id="208962"/>
    <lineage>
        <taxon>Bacteria</taxon>
        <taxon>Pseudomonadati</taxon>
        <taxon>Pseudomonadota</taxon>
        <taxon>Gammaproteobacteria</taxon>
        <taxon>Enterobacterales</taxon>
        <taxon>Enterobacteriaceae</taxon>
        <taxon>Escherichia</taxon>
    </lineage>
</organism>
<name>A0A7Z8DXN2_ESCAL</name>
<comment type="caution">
    <text evidence="1">The sequence shown here is derived from an EMBL/GenBank/DDBJ whole genome shotgun (WGS) entry which is preliminary data.</text>
</comment>
<reference evidence="1 2" key="1">
    <citation type="submission" date="2019-02" db="EMBL/GenBank/DDBJ databases">
        <title>Draft genome sequence of Escherichia albertii strain Mex-12/320a, isolated from an infant with diarrhea, harboring virulence genes associated with diarrheagenic strains of enteropathogenic E. coli.</title>
        <authorList>
            <person name="Maldonado-Puga S."/>
            <person name="Meza-Segura M."/>
            <person name="Zaidi M.B."/>
            <person name="Estrada-Garcia T."/>
        </authorList>
    </citation>
    <scope>NUCLEOTIDE SEQUENCE [LARGE SCALE GENOMIC DNA]</scope>
    <source>
        <strain evidence="1 2">Mex-12/320a</strain>
    </source>
</reference>
<proteinExistence type="predicted"/>
<evidence type="ECO:0000313" key="2">
    <source>
        <dbReference type="Proteomes" id="UP000292187"/>
    </source>
</evidence>